<feature type="compositionally biased region" description="Basic and acidic residues" evidence="1">
    <location>
        <begin position="116"/>
        <end position="126"/>
    </location>
</feature>
<dbReference type="OrthoDB" id="262841at2759"/>
<dbReference type="VEuPathDB" id="TriTrypDB:LmxM.09.0190"/>
<dbReference type="Proteomes" id="UP000007259">
    <property type="component" value="Chromosome 9"/>
</dbReference>
<proteinExistence type="predicted"/>
<feature type="region of interest" description="Disordered" evidence="1">
    <location>
        <begin position="89"/>
        <end position="126"/>
    </location>
</feature>
<evidence type="ECO:0000256" key="1">
    <source>
        <dbReference type="SAM" id="MobiDB-lite"/>
    </source>
</evidence>
<organism evidence="2 3">
    <name type="scientific">Leishmania mexicana (strain MHOM/GT/2001/U1103)</name>
    <dbReference type="NCBI Taxonomy" id="929439"/>
    <lineage>
        <taxon>Eukaryota</taxon>
        <taxon>Discoba</taxon>
        <taxon>Euglenozoa</taxon>
        <taxon>Kinetoplastea</taxon>
        <taxon>Metakinetoplastina</taxon>
        <taxon>Trypanosomatida</taxon>
        <taxon>Trypanosomatidae</taxon>
        <taxon>Leishmaniinae</taxon>
        <taxon>Leishmania</taxon>
    </lineage>
</organism>
<dbReference type="OMA" id="RFRRHGY"/>
<name>E9AML8_LEIMU</name>
<dbReference type="RefSeq" id="XP_003872699.1">
    <property type="nucleotide sequence ID" value="XM_003872650.1"/>
</dbReference>
<accession>E9AML8</accession>
<dbReference type="GeneID" id="13454584"/>
<evidence type="ECO:0000313" key="2">
    <source>
        <dbReference type="EMBL" id="CBZ24173.1"/>
    </source>
</evidence>
<dbReference type="KEGG" id="lmi:LMXM_09_0190"/>
<protein>
    <submittedName>
        <fullName evidence="2">Uncharacterized protein</fullName>
    </submittedName>
</protein>
<dbReference type="AlphaFoldDB" id="E9AML8"/>
<evidence type="ECO:0000313" key="3">
    <source>
        <dbReference type="Proteomes" id="UP000007259"/>
    </source>
</evidence>
<reference evidence="2 3" key="1">
    <citation type="journal article" date="2011" name="Genome Res.">
        <title>Chromosome and gene copy number variation allow major structural change between species and strains of Leishmania.</title>
        <authorList>
            <person name="Rogers M.B."/>
            <person name="Hilley J.D."/>
            <person name="Dickens N.J."/>
            <person name="Wilkes J."/>
            <person name="Bates P.A."/>
            <person name="Depledge D.P."/>
            <person name="Harris D."/>
            <person name="Her Y."/>
            <person name="Herzyk P."/>
            <person name="Imamura H."/>
            <person name="Otto T.D."/>
            <person name="Sanders M."/>
            <person name="Seeger K."/>
            <person name="Dujardin J.C."/>
            <person name="Berriman M."/>
            <person name="Smith D.F."/>
            <person name="Hertz-Fowler C."/>
            <person name="Mottram J.C."/>
        </authorList>
    </citation>
    <scope>NUCLEOTIDE SEQUENCE [LARGE SCALE GENOMIC DNA]</scope>
    <source>
        <strain evidence="2 3">MHOM/GT/2001/U1103</strain>
    </source>
</reference>
<sequence>MSKHFAGRKDAERTTGLTYLLSPSRVQSPGELRFRRHGYVRCGFAIGMVLYFVYCNPEYSYTYTALRQRCGWDMTEPIFPQYLTLQPSRIPSSSTAREQQPPPQSPSSSRSSAVGTEEKVRKKEGE</sequence>
<dbReference type="EMBL" id="FR799562">
    <property type="protein sequence ID" value="CBZ24173.1"/>
    <property type="molecule type" value="Genomic_DNA"/>
</dbReference>
<gene>
    <name evidence="2" type="ORF">LMXM_09_0190</name>
</gene>
<feature type="compositionally biased region" description="Polar residues" evidence="1">
    <location>
        <begin position="89"/>
        <end position="98"/>
    </location>
</feature>
<keyword evidence="3" id="KW-1185">Reference proteome</keyword>
<dbReference type="PhylomeDB" id="E9AML8"/>